<gene>
    <name evidence="3" type="ORF">I6J41_20235</name>
    <name evidence="2" type="ORF">I6J42_13775</name>
</gene>
<dbReference type="CDD" id="cd00093">
    <property type="entry name" value="HTH_XRE"/>
    <property type="match status" value="1"/>
</dbReference>
<keyword evidence="4" id="KW-1185">Reference proteome</keyword>
<dbReference type="Pfam" id="PF19054">
    <property type="entry name" value="DUF5753"/>
    <property type="match status" value="1"/>
</dbReference>
<evidence type="ECO:0000313" key="5">
    <source>
        <dbReference type="Proteomes" id="UP000623926"/>
    </source>
</evidence>
<proteinExistence type="predicted"/>
<evidence type="ECO:0000313" key="4">
    <source>
        <dbReference type="Proteomes" id="UP000598054"/>
    </source>
</evidence>
<name>A0ABD7CYP1_9ACTN</name>
<dbReference type="SMART" id="SM00530">
    <property type="entry name" value="HTH_XRE"/>
    <property type="match status" value="1"/>
</dbReference>
<evidence type="ECO:0000259" key="1">
    <source>
        <dbReference type="PROSITE" id="PS50943"/>
    </source>
</evidence>
<dbReference type="SUPFAM" id="SSF47413">
    <property type="entry name" value="lambda repressor-like DNA-binding domains"/>
    <property type="match status" value="1"/>
</dbReference>
<evidence type="ECO:0000313" key="3">
    <source>
        <dbReference type="EMBL" id="QRV42794.1"/>
    </source>
</evidence>
<organism evidence="2 5">
    <name type="scientific">Streptomyces californicus</name>
    <dbReference type="NCBI Taxonomy" id="67351"/>
    <lineage>
        <taxon>Bacteria</taxon>
        <taxon>Bacillati</taxon>
        <taxon>Actinomycetota</taxon>
        <taxon>Actinomycetes</taxon>
        <taxon>Kitasatosporales</taxon>
        <taxon>Streptomycetaceae</taxon>
        <taxon>Streptomyces</taxon>
    </lineage>
</organism>
<dbReference type="RefSeq" id="WP_030113045.1">
    <property type="nucleotide sequence ID" value="NZ_CP070242.1"/>
</dbReference>
<reference evidence="4 5" key="1">
    <citation type="submission" date="2021-02" db="EMBL/GenBank/DDBJ databases">
        <title>FDA dAtabase for Regulatory Grade micrObial Sequences (FDA-ARGOS): Supporting development and validation of Infectious Disease Dx tests.</title>
        <authorList>
            <person name="Sproer C."/>
            <person name="Gronow S."/>
            <person name="Severitt S."/>
            <person name="Schroder I."/>
            <person name="Tallon L."/>
            <person name="Sadzewicz L."/>
            <person name="Zhao X."/>
            <person name="Boylan J."/>
            <person name="Ott S."/>
            <person name="Bowen H."/>
            <person name="Vavikolanu K."/>
            <person name="Mehta A."/>
            <person name="Aluvathingal J."/>
            <person name="Nadendla S."/>
            <person name="Lowell S."/>
            <person name="Myers T."/>
            <person name="Yan Y."/>
            <person name="Sichtig H."/>
        </authorList>
    </citation>
    <scope>NUCLEOTIDE SEQUENCE [LARGE SCALE GENOMIC DNA]</scope>
    <source>
        <strain evidence="3 4">FDAARGOS_1211</strain>
        <strain evidence="2 5">FDAARGOS_1212</strain>
    </source>
</reference>
<dbReference type="AlphaFoldDB" id="A0ABD7CYP1"/>
<dbReference type="InterPro" id="IPR010982">
    <property type="entry name" value="Lambda_DNA-bd_dom_sf"/>
</dbReference>
<protein>
    <submittedName>
        <fullName evidence="2">Helix-turn-helix transcriptional regulator</fullName>
    </submittedName>
</protein>
<dbReference type="Gene3D" id="1.10.260.40">
    <property type="entry name" value="lambda repressor-like DNA-binding domains"/>
    <property type="match status" value="1"/>
</dbReference>
<dbReference type="Proteomes" id="UP000598054">
    <property type="component" value="Chromosome"/>
</dbReference>
<dbReference type="Proteomes" id="UP000623926">
    <property type="component" value="Chromosome"/>
</dbReference>
<dbReference type="EMBL" id="CP070249">
    <property type="protein sequence ID" value="QRV42794.1"/>
    <property type="molecule type" value="Genomic_DNA"/>
</dbReference>
<dbReference type="InterPro" id="IPR001387">
    <property type="entry name" value="Cro/C1-type_HTH"/>
</dbReference>
<accession>A0ABD7CYP1</accession>
<dbReference type="InterPro" id="IPR043917">
    <property type="entry name" value="DUF5753"/>
</dbReference>
<evidence type="ECO:0000313" key="2">
    <source>
        <dbReference type="EMBL" id="QRV35013.1"/>
    </source>
</evidence>
<dbReference type="PROSITE" id="PS50943">
    <property type="entry name" value="HTH_CROC1"/>
    <property type="match status" value="1"/>
</dbReference>
<feature type="domain" description="HTH cro/C1-type" evidence="1">
    <location>
        <begin position="20"/>
        <end position="56"/>
    </location>
</feature>
<dbReference type="EMBL" id="CP070245">
    <property type="protein sequence ID" value="QRV35013.1"/>
    <property type="molecule type" value="Genomic_DNA"/>
</dbReference>
<dbReference type="GeneID" id="63981892"/>
<sequence>MTTSPSSSAQAAREVVAGRLRDLRKGAGLTVTELAAGCGWHHAKTSRIENARTAPSTGDIRRWCRVAGAEALTEDLIAQSLHAESMYTEWRLQVRQGLAQLQNSSVAFFRQTELFRVYSSSLVPGLLQTEGYAAAVLAMSARFRELPVDDSTEAARARVERSRVIHERGHRFVLLIEEAVLHYRIGDADTMAAQLGQLLTIGALPAVSLGIIPTTAHREQWPRETFHVYDDSLVSIELTSARVRITQPSEIALYTKAFEELRQAAVYGAEARALIVKAIDALGWPEHRAGR</sequence>
<dbReference type="Pfam" id="PF13560">
    <property type="entry name" value="HTH_31"/>
    <property type="match status" value="1"/>
</dbReference>